<evidence type="ECO:0000256" key="1">
    <source>
        <dbReference type="ARBA" id="ARBA00022801"/>
    </source>
</evidence>
<evidence type="ECO:0000313" key="3">
    <source>
        <dbReference type="Proteomes" id="UP001209229"/>
    </source>
</evidence>
<dbReference type="RefSeq" id="WP_301189546.1">
    <property type="nucleotide sequence ID" value="NZ_JAPDPJ010000008.1"/>
</dbReference>
<sequence length="904" mass="102897">MIKNLQYLYLLVLLIGITSCGKSKVHLVLQEGAHTRTVFGAERLQNTLDAVGYEIVQGEGQKDLLSIRVCEVSDVETVLSSDEKAKLKAKESFLIKTVGNEVLVCGGDASGSLYACMELAKQVKENGGVPENINFFDQPEMVLRGTCIGMQKTDFLPGRMVYEYPYTPENFPWFYDKKLWIEYLDMLVENRYNSLYLWNGHPFASLVKLKDYPYAVEVGDETFKKNEEMFEFLTEEANKRGIFVIQMFYNIILSKPFAEHHGLKTQERSRPITPLIADYTQKSITAFIEKYPNVGLLVTLGEAMHTIDDDVKWFTETIIPGVKDGLKALGRTDEPPIVLRGHDTDAAKVMEAALPIYKNLYTMFKYNGESLTTYEPRDDWQSIPKGLSELGSVHISNVHIMANLEPFRYSSPDFIQKSVKAMHNIQGANGLHLYPQASYWDWPYTADKTTPRLKQIDRDWMWYETWARYAWNCHRDRKEEVAYWSDILDHYYQCGDQGKNILEAYEQTGEIAPKLLRTFGISDGNRQTLLLGMFMGQLVNPFKYHVYKNFLSSNGPVGEILIDYAEKEWKGEQHVGETPPQIIKEVVEHGKLAVAAIEEASKNIGTNQEEFERLKNDVYCYNDIANCFSDKVNAALLVLRYKYSNDIKDLEHAEVFLESSLKHYTSLVNRTKDTYLYANSMQTAMRRVPIAGKGGINKHWDELLPHFQKELEVFKRNIETLKANGGAKISEELKVYDPVEVKILNKGVKRYSLTKGQQVYSDNKTMINGVCDELQKLSGVQFSDMQQQAEGTILKFENKKPVKVLVGYFNTNSYTILEPPTLETNALANDRGQADIKIANALDVPGLYPVNVYSYLYEPGVNELKLGKGRVLILGFIDGNEEIMIHDAGVGGTEDGAAVDWLFY</sequence>
<dbReference type="Proteomes" id="UP001209229">
    <property type="component" value="Unassembled WGS sequence"/>
</dbReference>
<dbReference type="InterPro" id="IPR029018">
    <property type="entry name" value="Hex-like_dom2"/>
</dbReference>
<proteinExistence type="predicted"/>
<keyword evidence="3" id="KW-1185">Reference proteome</keyword>
<organism evidence="2 3">
    <name type="scientific">Plebeiibacterium sediminum</name>
    <dbReference type="NCBI Taxonomy" id="2992112"/>
    <lineage>
        <taxon>Bacteria</taxon>
        <taxon>Pseudomonadati</taxon>
        <taxon>Bacteroidota</taxon>
        <taxon>Bacteroidia</taxon>
        <taxon>Marinilabiliales</taxon>
        <taxon>Marinilabiliaceae</taxon>
        <taxon>Plebeiibacterium</taxon>
    </lineage>
</organism>
<gene>
    <name evidence="2" type="ORF">OM075_05815</name>
</gene>
<dbReference type="EMBL" id="JAPDPJ010000008">
    <property type="protein sequence ID" value="MCW3785974.1"/>
    <property type="molecule type" value="Genomic_DNA"/>
</dbReference>
<name>A0AAE3M2N1_9BACT</name>
<comment type="caution">
    <text evidence="2">The sequence shown here is derived from an EMBL/GenBank/DDBJ whole genome shotgun (WGS) entry which is preliminary data.</text>
</comment>
<dbReference type="AlphaFoldDB" id="A0AAE3M2N1"/>
<dbReference type="SUPFAM" id="SSF55545">
    <property type="entry name" value="beta-N-acetylhexosaminidase-like domain"/>
    <property type="match status" value="1"/>
</dbReference>
<dbReference type="GO" id="GO:0016787">
    <property type="term" value="F:hydrolase activity"/>
    <property type="evidence" value="ECO:0007669"/>
    <property type="project" value="UniProtKB-KW"/>
</dbReference>
<protein>
    <recommendedName>
        <fullName evidence="4">Beta-hexosaminidase bacterial type N-terminal domain-containing protein</fullName>
    </recommendedName>
</protein>
<keyword evidence="1" id="KW-0378">Hydrolase</keyword>
<dbReference type="PROSITE" id="PS51257">
    <property type="entry name" value="PROKAR_LIPOPROTEIN"/>
    <property type="match status" value="1"/>
</dbReference>
<reference evidence="2" key="1">
    <citation type="submission" date="2022-10" db="EMBL/GenBank/DDBJ databases">
        <authorList>
            <person name="Yu W.X."/>
        </authorList>
    </citation>
    <scope>NUCLEOTIDE SEQUENCE</scope>
    <source>
        <strain evidence="2">AAT</strain>
    </source>
</reference>
<evidence type="ECO:0000313" key="2">
    <source>
        <dbReference type="EMBL" id="MCW3785974.1"/>
    </source>
</evidence>
<evidence type="ECO:0008006" key="4">
    <source>
        <dbReference type="Google" id="ProtNLM"/>
    </source>
</evidence>
<dbReference type="GO" id="GO:0005975">
    <property type="term" value="P:carbohydrate metabolic process"/>
    <property type="evidence" value="ECO:0007669"/>
    <property type="project" value="UniProtKB-ARBA"/>
</dbReference>
<accession>A0AAE3M2N1</accession>